<evidence type="ECO:0000313" key="2">
    <source>
        <dbReference type="Proteomes" id="UP001162891"/>
    </source>
</evidence>
<keyword evidence="2" id="KW-1185">Reference proteome</keyword>
<evidence type="ECO:0008006" key="3">
    <source>
        <dbReference type="Google" id="ProtNLM"/>
    </source>
</evidence>
<dbReference type="Proteomes" id="UP001162891">
    <property type="component" value="Chromosome"/>
</dbReference>
<protein>
    <recommendedName>
        <fullName evidence="3">LTD domain-containing protein</fullName>
    </recommendedName>
</protein>
<sequence>MRAAGASVAIAVACGSACGAPEPAPYARVVAVVPTGPGVPPEQPGVAVTFSAPVGAEGLLDAARLVLAPAAAAADALSAVESEAGAGALAAAVPVDATLEDGGLRAALRPRAPLRAHTAYALVLSSRALAADGRPVLDAEGRRRATVSTFETGALPGPPPRPVLTEVRADAATPEAGGEYVEVANLGPGPLELAGYRLAKRTATGALASCAVVPPADPVPSGGVALVVGGAYDGRYALPAGTALATCGTTALAGGLANDHAPEVLLVDPAGAIASSFGAGGIAPRCPAAAVRVDPEGPDVAENLVCAEGEGSPGML</sequence>
<evidence type="ECO:0000313" key="1">
    <source>
        <dbReference type="EMBL" id="BDG04257.1"/>
    </source>
</evidence>
<organism evidence="1 2">
    <name type="scientific">Anaeromyxobacter oryzae</name>
    <dbReference type="NCBI Taxonomy" id="2918170"/>
    <lineage>
        <taxon>Bacteria</taxon>
        <taxon>Pseudomonadati</taxon>
        <taxon>Myxococcota</taxon>
        <taxon>Myxococcia</taxon>
        <taxon>Myxococcales</taxon>
        <taxon>Cystobacterineae</taxon>
        <taxon>Anaeromyxobacteraceae</taxon>
        <taxon>Anaeromyxobacter</taxon>
    </lineage>
</organism>
<dbReference type="EMBL" id="AP025591">
    <property type="protein sequence ID" value="BDG04257.1"/>
    <property type="molecule type" value="Genomic_DNA"/>
</dbReference>
<gene>
    <name evidence="1" type="ORF">AMOR_32530</name>
</gene>
<accession>A0ABM7WXL6</accession>
<dbReference type="RefSeq" id="WP_248352620.1">
    <property type="nucleotide sequence ID" value="NZ_AP025591.1"/>
</dbReference>
<reference evidence="2" key="1">
    <citation type="journal article" date="2022" name="Int. J. Syst. Evol. Microbiol.">
        <title>Anaeromyxobacter oryzae sp. nov., Anaeromyxobacter diazotrophicus sp. nov. and Anaeromyxobacter paludicola sp. nov., isolated from paddy soils.</title>
        <authorList>
            <person name="Itoh H."/>
            <person name="Xu Z."/>
            <person name="Mise K."/>
            <person name="Masuda Y."/>
            <person name="Ushijima N."/>
            <person name="Hayakawa C."/>
            <person name="Shiratori Y."/>
            <person name="Senoo K."/>
        </authorList>
    </citation>
    <scope>NUCLEOTIDE SEQUENCE [LARGE SCALE GENOMIC DNA]</scope>
    <source>
        <strain evidence="2">Red232</strain>
    </source>
</reference>
<proteinExistence type="predicted"/>
<name>A0ABM7WXL6_9BACT</name>